<keyword evidence="2 5" id="KW-0540">Nuclease</keyword>
<gene>
    <name evidence="5" type="primary">vapC</name>
    <name evidence="7" type="ORF">SAMN04488243_11417</name>
</gene>
<accession>A0A1G7GGV0</accession>
<dbReference type="InterPro" id="IPR022907">
    <property type="entry name" value="VapC_family"/>
</dbReference>
<dbReference type="AlphaFoldDB" id="A0A1G7GGV0"/>
<dbReference type="CDD" id="cd09872">
    <property type="entry name" value="PIN_Sll0205-like"/>
    <property type="match status" value="1"/>
</dbReference>
<evidence type="ECO:0000313" key="8">
    <source>
        <dbReference type="Proteomes" id="UP000199446"/>
    </source>
</evidence>
<dbReference type="InterPro" id="IPR029060">
    <property type="entry name" value="PIN-like_dom_sf"/>
</dbReference>
<dbReference type="PANTHER" id="PTHR36173:SF1">
    <property type="entry name" value="RIBONUCLEASE VAPC22"/>
    <property type="match status" value="1"/>
</dbReference>
<comment type="cofactor">
    <cofactor evidence="5">
        <name>Mg(2+)</name>
        <dbReference type="ChEBI" id="CHEBI:18420"/>
    </cofactor>
</comment>
<dbReference type="Proteomes" id="UP000199446">
    <property type="component" value="Unassembled WGS sequence"/>
</dbReference>
<dbReference type="InterPro" id="IPR041705">
    <property type="entry name" value="PIN_Sll0205"/>
</dbReference>
<dbReference type="STRING" id="482827.SAMN04488243_11417"/>
<evidence type="ECO:0000313" key="7">
    <source>
        <dbReference type="EMBL" id="SDE87354.1"/>
    </source>
</evidence>
<feature type="domain" description="PIN" evidence="6">
    <location>
        <begin position="6"/>
        <end position="128"/>
    </location>
</feature>
<dbReference type="PANTHER" id="PTHR36173">
    <property type="entry name" value="RIBONUCLEASE VAPC16-RELATED"/>
    <property type="match status" value="1"/>
</dbReference>
<dbReference type="SUPFAM" id="SSF88723">
    <property type="entry name" value="PIN domain-like"/>
    <property type="match status" value="1"/>
</dbReference>
<reference evidence="8" key="1">
    <citation type="submission" date="2016-10" db="EMBL/GenBank/DDBJ databases">
        <authorList>
            <person name="Varghese N."/>
            <person name="Submissions S."/>
        </authorList>
    </citation>
    <scope>NUCLEOTIDE SEQUENCE [LARGE SCALE GENOMIC DNA]</scope>
    <source>
        <strain evidence="8">CGMCC 1.6992</strain>
    </source>
</reference>
<evidence type="ECO:0000256" key="1">
    <source>
        <dbReference type="ARBA" id="ARBA00022649"/>
    </source>
</evidence>
<evidence type="ECO:0000256" key="5">
    <source>
        <dbReference type="HAMAP-Rule" id="MF_00265"/>
    </source>
</evidence>
<dbReference type="GO" id="GO:0004540">
    <property type="term" value="F:RNA nuclease activity"/>
    <property type="evidence" value="ECO:0007669"/>
    <property type="project" value="InterPro"/>
</dbReference>
<dbReference type="GO" id="GO:0016787">
    <property type="term" value="F:hydrolase activity"/>
    <property type="evidence" value="ECO:0007669"/>
    <property type="project" value="UniProtKB-KW"/>
</dbReference>
<organism evidence="7 8">
    <name type="scientific">Thermus arciformis</name>
    <dbReference type="NCBI Taxonomy" id="482827"/>
    <lineage>
        <taxon>Bacteria</taxon>
        <taxon>Thermotogati</taxon>
        <taxon>Deinococcota</taxon>
        <taxon>Deinococci</taxon>
        <taxon>Thermales</taxon>
        <taxon>Thermaceae</taxon>
        <taxon>Thermus</taxon>
    </lineage>
</organism>
<dbReference type="InterPro" id="IPR052919">
    <property type="entry name" value="TA_system_RNase"/>
</dbReference>
<sequence length="134" mass="14996">MRGPLVLDTHAWVWYLASPEVLPKGLVRTLDEARAREALHISAITPWEVAVLAQKGRVAFSLEPRRWLEEALRVRGIGVVPLDAGVALEAAYLDLPHPDPADRFILATTLKLGAVLVTKDERLRRYARSRSLWG</sequence>
<dbReference type="InterPro" id="IPR002716">
    <property type="entry name" value="PIN_dom"/>
</dbReference>
<feature type="binding site" evidence="5">
    <location>
        <position position="102"/>
    </location>
    <ligand>
        <name>Mg(2+)</name>
        <dbReference type="ChEBI" id="CHEBI:18420"/>
    </ligand>
</feature>
<dbReference type="Gene3D" id="3.40.50.1010">
    <property type="entry name" value="5'-nuclease"/>
    <property type="match status" value="1"/>
</dbReference>
<keyword evidence="5" id="KW-0800">Toxin</keyword>
<comment type="function">
    <text evidence="5">Toxic component of a toxin-antitoxin (TA) system. An RNase.</text>
</comment>
<dbReference type="RefSeq" id="WP_093006988.1">
    <property type="nucleotide sequence ID" value="NZ_FNBC01000014.1"/>
</dbReference>
<dbReference type="GO" id="GO:0000287">
    <property type="term" value="F:magnesium ion binding"/>
    <property type="evidence" value="ECO:0007669"/>
    <property type="project" value="UniProtKB-UniRule"/>
</dbReference>
<dbReference type="HAMAP" id="MF_00265">
    <property type="entry name" value="VapC_Nob1"/>
    <property type="match status" value="1"/>
</dbReference>
<feature type="binding site" evidence="5">
    <location>
        <position position="8"/>
    </location>
    <ligand>
        <name>Mg(2+)</name>
        <dbReference type="ChEBI" id="CHEBI:18420"/>
    </ligand>
</feature>
<evidence type="ECO:0000259" key="6">
    <source>
        <dbReference type="Pfam" id="PF01850"/>
    </source>
</evidence>
<dbReference type="EMBL" id="FNBC01000014">
    <property type="protein sequence ID" value="SDE87354.1"/>
    <property type="molecule type" value="Genomic_DNA"/>
</dbReference>
<evidence type="ECO:0000256" key="3">
    <source>
        <dbReference type="ARBA" id="ARBA00022723"/>
    </source>
</evidence>
<keyword evidence="3 5" id="KW-0479">Metal-binding</keyword>
<evidence type="ECO:0000256" key="2">
    <source>
        <dbReference type="ARBA" id="ARBA00022722"/>
    </source>
</evidence>
<keyword evidence="1 5" id="KW-1277">Toxin-antitoxin system</keyword>
<dbReference type="EC" id="3.1.-.-" evidence="5"/>
<protein>
    <recommendedName>
        <fullName evidence="5">Ribonuclease VapC</fullName>
        <shortName evidence="5">RNase VapC</shortName>
        <ecNumber evidence="5">3.1.-.-</ecNumber>
    </recommendedName>
    <alternativeName>
        <fullName evidence="5">Toxin VapC</fullName>
    </alternativeName>
</protein>
<keyword evidence="5" id="KW-0460">Magnesium</keyword>
<dbReference type="Pfam" id="PF01850">
    <property type="entry name" value="PIN"/>
    <property type="match status" value="1"/>
</dbReference>
<keyword evidence="8" id="KW-1185">Reference proteome</keyword>
<comment type="similarity">
    <text evidence="5">Belongs to the PINc/VapC protein family.</text>
</comment>
<name>A0A1G7GGV0_9DEIN</name>
<dbReference type="OrthoDB" id="9798990at2"/>
<proteinExistence type="inferred from homology"/>
<evidence type="ECO:0000256" key="4">
    <source>
        <dbReference type="ARBA" id="ARBA00022801"/>
    </source>
</evidence>
<dbReference type="GO" id="GO:0090729">
    <property type="term" value="F:toxin activity"/>
    <property type="evidence" value="ECO:0007669"/>
    <property type="project" value="UniProtKB-KW"/>
</dbReference>
<keyword evidence="4 5" id="KW-0378">Hydrolase</keyword>